<feature type="region of interest" description="Disordered" evidence="1">
    <location>
        <begin position="70"/>
        <end position="89"/>
    </location>
</feature>
<comment type="caution">
    <text evidence="2">The sequence shown here is derived from an EMBL/GenBank/DDBJ whole genome shotgun (WGS) entry which is preliminary data.</text>
</comment>
<evidence type="ECO:0000256" key="1">
    <source>
        <dbReference type="SAM" id="MobiDB-lite"/>
    </source>
</evidence>
<protein>
    <submittedName>
        <fullName evidence="2">Uncharacterized protein</fullName>
    </submittedName>
</protein>
<evidence type="ECO:0000313" key="3">
    <source>
        <dbReference type="Proteomes" id="UP000824219"/>
    </source>
</evidence>
<proteinExistence type="predicted"/>
<feature type="compositionally biased region" description="Pro residues" evidence="1">
    <location>
        <begin position="35"/>
        <end position="46"/>
    </location>
</feature>
<name>A0A9D3NZI9_9TELE</name>
<feature type="region of interest" description="Disordered" evidence="1">
    <location>
        <begin position="32"/>
        <end position="52"/>
    </location>
</feature>
<accession>A0A9D3NZI9</accession>
<dbReference type="AlphaFoldDB" id="A0A9D3NZI9"/>
<reference evidence="2 3" key="1">
    <citation type="submission" date="2021-06" db="EMBL/GenBank/DDBJ databases">
        <title>Chromosome-level genome assembly of the red-tail catfish (Hemibagrus wyckioides).</title>
        <authorList>
            <person name="Shao F."/>
        </authorList>
    </citation>
    <scope>NUCLEOTIDE SEQUENCE [LARGE SCALE GENOMIC DNA]</scope>
    <source>
        <strain evidence="2">EC202008001</strain>
        <tissue evidence="2">Blood</tissue>
    </source>
</reference>
<dbReference type="Proteomes" id="UP000824219">
    <property type="component" value="Linkage Group LG06"/>
</dbReference>
<organism evidence="2 3">
    <name type="scientific">Hemibagrus wyckioides</name>
    <dbReference type="NCBI Taxonomy" id="337641"/>
    <lineage>
        <taxon>Eukaryota</taxon>
        <taxon>Metazoa</taxon>
        <taxon>Chordata</taxon>
        <taxon>Craniata</taxon>
        <taxon>Vertebrata</taxon>
        <taxon>Euteleostomi</taxon>
        <taxon>Actinopterygii</taxon>
        <taxon>Neopterygii</taxon>
        <taxon>Teleostei</taxon>
        <taxon>Ostariophysi</taxon>
        <taxon>Siluriformes</taxon>
        <taxon>Bagridae</taxon>
        <taxon>Hemibagrus</taxon>
    </lineage>
</organism>
<gene>
    <name evidence="2" type="ORF">KOW79_005436</name>
</gene>
<dbReference type="EMBL" id="JAHKSW010000006">
    <property type="protein sequence ID" value="KAG7331467.1"/>
    <property type="molecule type" value="Genomic_DNA"/>
</dbReference>
<evidence type="ECO:0000313" key="2">
    <source>
        <dbReference type="EMBL" id="KAG7331467.1"/>
    </source>
</evidence>
<keyword evidence="3" id="KW-1185">Reference proteome</keyword>
<sequence>MQADNLQEKLCMVGLKHTASTPSLLPLFNSHSLSQPPPSCPRPPPGSASQGATCHGACLAPFILTLSRRHSERSGLERGEPALTAPPYQPSPPRCGQIMESPLCYAAGLMLCLRSEADFAFLRQKNKDASVSSVK</sequence>